<dbReference type="Proteomes" id="UP000836402">
    <property type="component" value="Unassembled WGS sequence"/>
</dbReference>
<proteinExistence type="predicted"/>
<dbReference type="EMBL" id="LWDD02000877">
    <property type="protein sequence ID" value="KAE8256044.1"/>
    <property type="molecule type" value="Genomic_DNA"/>
</dbReference>
<sequence length="349" mass="39464">MALRNGAATCKLQPYKAMRDELARLEKKRKRADGKAANDEAGEQEAKREVRRKMREYIRQTCAGGRLHADELIELLQREQAQSLLPRWLAADLPKKFKLKGLTSGHRKLLLATGSNISGADLLRVLITRYGLRKFNDRQILELYVALANSEFCPLNGAWRPLLSHLRRRWKGRGAHDELLIFHLASEVSLQMLQQPRLGESMSRTIYQWLAEKEDAHKRMPHLVQACAHWQAALGDLATLLRELSSDKKMRRSVLCATARRQQFAKRVPGEGRIFDGLPALSAEKRAVWIAYLNALPPSIENSDGWIAASNAVRLLYRVPLICFRKDGTLPRGAAAIPGLPGSYKIRLV</sequence>
<evidence type="ECO:0000313" key="3">
    <source>
        <dbReference type="EMBL" id="KAE8256044.1"/>
    </source>
</evidence>
<accession>A0A177VF36</accession>
<organism evidence="3 4">
    <name type="scientific">Tilletia caries</name>
    <name type="common">wheat bunt fungus</name>
    <dbReference type="NCBI Taxonomy" id="13290"/>
    <lineage>
        <taxon>Eukaryota</taxon>
        <taxon>Fungi</taxon>
        <taxon>Dikarya</taxon>
        <taxon>Basidiomycota</taxon>
        <taxon>Ustilaginomycotina</taxon>
        <taxon>Exobasidiomycetes</taxon>
        <taxon>Tilletiales</taxon>
        <taxon>Tilletiaceae</taxon>
        <taxon>Tilletia</taxon>
    </lineage>
</organism>
<evidence type="ECO:0000313" key="4">
    <source>
        <dbReference type="Proteomes" id="UP000077671"/>
    </source>
</evidence>
<name>A0A177VF36_9BASI</name>
<comment type="caution">
    <text evidence="3">The sequence shown here is derived from an EMBL/GenBank/DDBJ whole genome shotgun (WGS) entry which is preliminary data.</text>
</comment>
<dbReference type="EMBL" id="CAJHJG010006801">
    <property type="protein sequence ID" value="CAD6959595.1"/>
    <property type="molecule type" value="Genomic_DNA"/>
</dbReference>
<feature type="region of interest" description="Disordered" evidence="1">
    <location>
        <begin position="23"/>
        <end position="48"/>
    </location>
</feature>
<dbReference type="Proteomes" id="UP000077671">
    <property type="component" value="Unassembled WGS sequence"/>
</dbReference>
<dbReference type="AlphaFoldDB" id="A0A177VF36"/>
<reference evidence="3" key="1">
    <citation type="submission" date="2016-04" db="EMBL/GenBank/DDBJ databases">
        <authorList>
            <person name="Nguyen H.D."/>
            <person name="Kesanakurti P."/>
            <person name="Cullis J."/>
            <person name="Levesque C.A."/>
            <person name="Hambleton S."/>
        </authorList>
    </citation>
    <scope>NUCLEOTIDE SEQUENCE</scope>
    <source>
        <strain evidence="3">DAOMC 238032</strain>
    </source>
</reference>
<evidence type="ECO:0000313" key="2">
    <source>
        <dbReference type="EMBL" id="CAD6959595.1"/>
    </source>
</evidence>
<reference evidence="2" key="3">
    <citation type="submission" date="2020-10" db="EMBL/GenBank/DDBJ databases">
        <authorList>
            <person name="Sedaghatjoo S."/>
        </authorList>
    </citation>
    <scope>NUCLEOTIDE SEQUENCE</scope>
    <source>
        <strain evidence="2">AZH3</strain>
    </source>
</reference>
<evidence type="ECO:0000313" key="5">
    <source>
        <dbReference type="Proteomes" id="UP000836402"/>
    </source>
</evidence>
<reference evidence="3" key="2">
    <citation type="journal article" date="2019" name="IMA Fungus">
        <title>Genome sequencing and comparison of five Tilletia species to identify candidate genes for the detection of regulated species infecting wheat.</title>
        <authorList>
            <person name="Nguyen H.D.T."/>
            <person name="Sultana T."/>
            <person name="Kesanakurti P."/>
            <person name="Hambleton S."/>
        </authorList>
    </citation>
    <scope>NUCLEOTIDE SEQUENCE</scope>
    <source>
        <strain evidence="3">DAOMC 238032</strain>
    </source>
</reference>
<evidence type="ECO:0000256" key="1">
    <source>
        <dbReference type="SAM" id="MobiDB-lite"/>
    </source>
</evidence>
<gene>
    <name evidence="3" type="ORF">A4X03_0g5470</name>
    <name evidence="2" type="ORF">JKIAZH3_G7748</name>
</gene>
<protein>
    <submittedName>
        <fullName evidence="3">Uncharacterized protein</fullName>
    </submittedName>
</protein>
<keyword evidence="5" id="KW-1185">Reference proteome</keyword>
<feature type="compositionally biased region" description="Basic and acidic residues" evidence="1">
    <location>
        <begin position="33"/>
        <end position="48"/>
    </location>
</feature>